<evidence type="ECO:0000259" key="6">
    <source>
        <dbReference type="PROSITE" id="PS50072"/>
    </source>
</evidence>
<feature type="chain" id="PRO_5039748043" description="Peptidyl-prolyl cis-trans isomerase" evidence="4">
    <location>
        <begin position="20"/>
        <end position="251"/>
    </location>
</feature>
<dbReference type="InterPro" id="IPR002130">
    <property type="entry name" value="Cyclophilin-type_PPIase_dom"/>
</dbReference>
<dbReference type="GO" id="GO:0003755">
    <property type="term" value="F:peptidyl-prolyl cis-trans isomerase activity"/>
    <property type="evidence" value="ECO:0007669"/>
    <property type="project" value="UniProtKB-UniRule"/>
</dbReference>
<dbReference type="Pfam" id="PF00160">
    <property type="entry name" value="Pro_isomerase"/>
    <property type="match status" value="1"/>
</dbReference>
<dbReference type="PROSITE" id="PS51257">
    <property type="entry name" value="PROKAR_LIPOPROTEIN"/>
    <property type="match status" value="1"/>
</dbReference>
<dbReference type="PANTHER" id="PTHR45625:SF4">
    <property type="entry name" value="PEPTIDYLPROLYL ISOMERASE DOMAIN AND WD REPEAT-CONTAINING PROTEIN 1"/>
    <property type="match status" value="1"/>
</dbReference>
<evidence type="ECO:0000313" key="7">
    <source>
        <dbReference type="EMBL" id="MBK6089197.1"/>
    </source>
</evidence>
<organism evidence="7 8">
    <name type="scientific">Ruminococcus difficilis</name>
    <dbReference type="NCBI Taxonomy" id="2763069"/>
    <lineage>
        <taxon>Bacteria</taxon>
        <taxon>Bacillati</taxon>
        <taxon>Bacillota</taxon>
        <taxon>Clostridia</taxon>
        <taxon>Eubacteriales</taxon>
        <taxon>Oscillospiraceae</taxon>
        <taxon>Ruminococcus</taxon>
    </lineage>
</organism>
<comment type="caution">
    <text evidence="7">The sequence shown here is derived from an EMBL/GenBank/DDBJ whole genome shotgun (WGS) entry which is preliminary data.</text>
</comment>
<gene>
    <name evidence="7" type="ORF">JKK62_11195</name>
</gene>
<feature type="signal peptide" evidence="4">
    <location>
        <begin position="1"/>
        <end position="19"/>
    </location>
</feature>
<dbReference type="EC" id="5.2.1.8" evidence="4"/>
<dbReference type="EMBL" id="JAEQMG010000117">
    <property type="protein sequence ID" value="MBK6089197.1"/>
    <property type="molecule type" value="Genomic_DNA"/>
</dbReference>
<keyword evidence="3 4" id="KW-0413">Isomerase</keyword>
<dbReference type="RefSeq" id="WP_201427989.1">
    <property type="nucleotide sequence ID" value="NZ_JAEQMG010000117.1"/>
</dbReference>
<evidence type="ECO:0000256" key="1">
    <source>
        <dbReference type="ARBA" id="ARBA00002388"/>
    </source>
</evidence>
<dbReference type="Proteomes" id="UP000633365">
    <property type="component" value="Unassembled WGS sequence"/>
</dbReference>
<dbReference type="CDD" id="cd00317">
    <property type="entry name" value="cyclophilin"/>
    <property type="match status" value="1"/>
</dbReference>
<evidence type="ECO:0000256" key="3">
    <source>
        <dbReference type="ARBA" id="ARBA00023235"/>
    </source>
</evidence>
<protein>
    <recommendedName>
        <fullName evidence="4">Peptidyl-prolyl cis-trans isomerase</fullName>
        <shortName evidence="4">PPIase</shortName>
        <ecNumber evidence="4">5.2.1.8</ecNumber>
    </recommendedName>
</protein>
<dbReference type="Gene3D" id="2.40.100.10">
    <property type="entry name" value="Cyclophilin-like"/>
    <property type="match status" value="1"/>
</dbReference>
<proteinExistence type="inferred from homology"/>
<comment type="catalytic activity">
    <reaction evidence="4">
        <text>[protein]-peptidylproline (omega=180) = [protein]-peptidylproline (omega=0)</text>
        <dbReference type="Rhea" id="RHEA:16237"/>
        <dbReference type="Rhea" id="RHEA-COMP:10747"/>
        <dbReference type="Rhea" id="RHEA-COMP:10748"/>
        <dbReference type="ChEBI" id="CHEBI:83833"/>
        <dbReference type="ChEBI" id="CHEBI:83834"/>
        <dbReference type="EC" id="5.2.1.8"/>
    </reaction>
</comment>
<comment type="similarity">
    <text evidence="4">Belongs to the cyclophilin-type PPIase family.</text>
</comment>
<feature type="domain" description="PPIase cyclophilin-type" evidence="6">
    <location>
        <begin position="88"/>
        <end position="246"/>
    </location>
</feature>
<dbReference type="InterPro" id="IPR029000">
    <property type="entry name" value="Cyclophilin-like_dom_sf"/>
</dbReference>
<dbReference type="PROSITE" id="PS50072">
    <property type="entry name" value="CSA_PPIASE_2"/>
    <property type="match status" value="1"/>
</dbReference>
<evidence type="ECO:0000256" key="2">
    <source>
        <dbReference type="ARBA" id="ARBA00023110"/>
    </source>
</evidence>
<dbReference type="SUPFAM" id="SSF50891">
    <property type="entry name" value="Cyclophilin-like"/>
    <property type="match status" value="1"/>
</dbReference>
<dbReference type="PRINTS" id="PR00153">
    <property type="entry name" value="CSAPPISMRASE"/>
</dbReference>
<evidence type="ECO:0000313" key="8">
    <source>
        <dbReference type="Proteomes" id="UP000633365"/>
    </source>
</evidence>
<dbReference type="AlphaFoldDB" id="A0A934WSM9"/>
<keyword evidence="4" id="KW-0732">Signal</keyword>
<dbReference type="InterPro" id="IPR044666">
    <property type="entry name" value="Cyclophilin_A-like"/>
</dbReference>
<dbReference type="PANTHER" id="PTHR45625">
    <property type="entry name" value="PEPTIDYL-PROLYL CIS-TRANS ISOMERASE-RELATED"/>
    <property type="match status" value="1"/>
</dbReference>
<keyword evidence="2 4" id="KW-0697">Rotamase</keyword>
<reference evidence="7" key="1">
    <citation type="submission" date="2021-01" db="EMBL/GenBank/DDBJ databases">
        <title>Genome public.</title>
        <authorList>
            <person name="Liu C."/>
            <person name="Sun Q."/>
        </authorList>
    </citation>
    <scope>NUCLEOTIDE SEQUENCE</scope>
    <source>
        <strain evidence="7">M6</strain>
    </source>
</reference>
<feature type="region of interest" description="Disordered" evidence="5">
    <location>
        <begin position="25"/>
        <end position="53"/>
    </location>
</feature>
<name>A0A934WSM9_9FIRM</name>
<feature type="compositionally biased region" description="Basic and acidic residues" evidence="5">
    <location>
        <begin position="36"/>
        <end position="53"/>
    </location>
</feature>
<sequence>MKRIIAIVLTVLMIAAVTAGCNQKVGSGTTSATSKSESKSESKADTAETAAKDAKSTEALLNIDDVPAPDLDKADAEYQKKAPEQGEEVAILHTNYGDISFKFFPEVAPKAVNSFKALAKDHRYDGTIFHRITKPETSGIGVVQGGDYTNFNGTGGVSAYGTGFGLEVSDYLSNTEGSVAMARSQDPNSNGSQFYINSTNNNSLDGQYTVFAQVYDGMDVVSTLAKVQTGQNDKPVKDVVLQSVEIVEYSK</sequence>
<evidence type="ECO:0000256" key="5">
    <source>
        <dbReference type="SAM" id="MobiDB-lite"/>
    </source>
</evidence>
<evidence type="ECO:0000256" key="4">
    <source>
        <dbReference type="RuleBase" id="RU363019"/>
    </source>
</evidence>
<comment type="function">
    <text evidence="1 4">PPIases accelerate the folding of proteins. It catalyzes the cis-trans isomerization of proline imidic peptide bonds in oligopeptides.</text>
</comment>
<keyword evidence="8" id="KW-1185">Reference proteome</keyword>
<accession>A0A934WSM9</accession>